<protein>
    <submittedName>
        <fullName evidence="1">Uncharacterized protein</fullName>
    </submittedName>
</protein>
<sequence>MNRLNKVFLSVMLLLVSIVWLQYRRMERLTKERDRFSMNNTALLSDIKRIQSDSATMALDVKVLRLTMDEYKKFRTKDTEKIKELGMRIKHLEAAARHEVEVQAPIDAVIRDTFIVRDTIPLLRQKIEMTTPYIKLTGFIEKNRLTGDIRMPVTLNQAIWIEYKGWWFWKRAKAIHQMISSDNPYAEIKYSEYIQIEK</sequence>
<dbReference type="RefSeq" id="WP_101602733.1">
    <property type="nucleotide sequence ID" value="NZ_JADNJS010000059.1"/>
</dbReference>
<proteinExistence type="predicted"/>
<gene>
    <name evidence="1" type="ORF">DW783_04710</name>
</gene>
<evidence type="ECO:0000313" key="1">
    <source>
        <dbReference type="EMBL" id="RHD83106.1"/>
    </source>
</evidence>
<evidence type="ECO:0000313" key="2">
    <source>
        <dbReference type="Proteomes" id="UP000283429"/>
    </source>
</evidence>
<dbReference type="Proteomes" id="UP000283429">
    <property type="component" value="Unassembled WGS sequence"/>
</dbReference>
<accession>A0A414HEU5</accession>
<dbReference type="Pfam" id="PF20186">
    <property type="entry name" value="DUF6549"/>
    <property type="match status" value="1"/>
</dbReference>
<organism evidence="1 2">
    <name type="scientific">Phocaeicola vulgatus</name>
    <name type="common">Bacteroides vulgatus</name>
    <dbReference type="NCBI Taxonomy" id="821"/>
    <lineage>
        <taxon>Bacteria</taxon>
        <taxon>Pseudomonadati</taxon>
        <taxon>Bacteroidota</taxon>
        <taxon>Bacteroidia</taxon>
        <taxon>Bacteroidales</taxon>
        <taxon>Bacteroidaceae</taxon>
        <taxon>Phocaeicola</taxon>
    </lineage>
</organism>
<reference evidence="1 2" key="1">
    <citation type="submission" date="2018-08" db="EMBL/GenBank/DDBJ databases">
        <title>A genome reference for cultivated species of the human gut microbiota.</title>
        <authorList>
            <person name="Zou Y."/>
            <person name="Xue W."/>
            <person name="Luo G."/>
        </authorList>
    </citation>
    <scope>NUCLEOTIDE SEQUENCE [LARGE SCALE GENOMIC DNA]</scope>
    <source>
        <strain evidence="1 2">AM30-40</strain>
    </source>
</reference>
<dbReference type="InterPro" id="IPR046679">
    <property type="entry name" value="DUF6549"/>
</dbReference>
<name>A0A414HEU5_PHOVU</name>
<dbReference type="EMBL" id="QSJM01000010">
    <property type="protein sequence ID" value="RHD83106.1"/>
    <property type="molecule type" value="Genomic_DNA"/>
</dbReference>
<comment type="caution">
    <text evidence="1">The sequence shown here is derived from an EMBL/GenBank/DDBJ whole genome shotgun (WGS) entry which is preliminary data.</text>
</comment>
<dbReference type="AlphaFoldDB" id="A0A414HEU5"/>